<dbReference type="InterPro" id="IPR044651">
    <property type="entry name" value="OTSB-like"/>
</dbReference>
<dbReference type="Gene3D" id="3.40.50.1000">
    <property type="entry name" value="HAD superfamily/HAD-like"/>
    <property type="match status" value="1"/>
</dbReference>
<dbReference type="PANTHER" id="PTHR43768">
    <property type="entry name" value="TREHALOSE 6-PHOSPHATE PHOSPHATASE"/>
    <property type="match status" value="1"/>
</dbReference>
<dbReference type="Gene3D" id="3.30.70.1020">
    <property type="entry name" value="Trehalose-6-phosphate phosphatase related protein, domain 2"/>
    <property type="match status" value="1"/>
</dbReference>
<dbReference type="EC" id="3.1.3.12" evidence="4"/>
<protein>
    <recommendedName>
        <fullName evidence="4">Trehalose 6-phosphate phosphatase</fullName>
        <ecNumber evidence="4">3.1.3.12</ecNumber>
    </recommendedName>
</protein>
<sequence>MTNLSRTEIQKREASELPSVSNHLNKLLENKTPAVFLDYDGCLTPIVKQPEMAVLSPEMRDVLAELAAVCPVAIVSGRDRQNVQQLVQLDNLYYAGSHGFDISGPDGMHTEPGGAAEALPILDEVDKLLQDELKDIQGAIVERKRYAIAVHYRNVAEEKVAIVEKAVDSVLSRFPQLKKGLGKKIYELKPNLDWHKGKAVLWLLDALELNKPDVVPIYIGDDITDEDAFASLQEMGVGVLVGAHDDKTAASYSLKDVEDVKAFLQQLTYLAKSNREAQL</sequence>
<keyword evidence="4" id="KW-0479">Metal-binding</keyword>
<name>A0ABS6XAB7_9BACT</name>
<comment type="pathway">
    <text evidence="1 4">Glycan biosynthesis; trehalose biosynthesis.</text>
</comment>
<keyword evidence="3 4" id="KW-0378">Hydrolase</keyword>
<dbReference type="Proteomes" id="UP000774935">
    <property type="component" value="Unassembled WGS sequence"/>
</dbReference>
<evidence type="ECO:0000256" key="1">
    <source>
        <dbReference type="ARBA" id="ARBA00005199"/>
    </source>
</evidence>
<comment type="similarity">
    <text evidence="2 4">Belongs to the trehalose phosphatase family.</text>
</comment>
<dbReference type="NCBIfam" id="TIGR00685">
    <property type="entry name" value="T6PP"/>
    <property type="match status" value="1"/>
</dbReference>
<comment type="cofactor">
    <cofactor evidence="4">
        <name>Mg(2+)</name>
        <dbReference type="ChEBI" id="CHEBI:18420"/>
    </cofactor>
</comment>
<dbReference type="InterPro" id="IPR023214">
    <property type="entry name" value="HAD_sf"/>
</dbReference>
<evidence type="ECO:0000256" key="2">
    <source>
        <dbReference type="ARBA" id="ARBA00008770"/>
    </source>
</evidence>
<accession>A0ABS6XAB7</accession>
<comment type="function">
    <text evidence="4">Removes the phosphate from trehalose 6-phosphate to produce free trehalose.</text>
</comment>
<dbReference type="InterPro" id="IPR036412">
    <property type="entry name" value="HAD-like_sf"/>
</dbReference>
<evidence type="ECO:0000256" key="4">
    <source>
        <dbReference type="RuleBase" id="RU361117"/>
    </source>
</evidence>
<proteinExistence type="inferred from homology"/>
<organism evidence="5 6">
    <name type="scientific">Pontibacter populi</name>
    <dbReference type="NCBI Taxonomy" id="890055"/>
    <lineage>
        <taxon>Bacteria</taxon>
        <taxon>Pseudomonadati</taxon>
        <taxon>Bacteroidota</taxon>
        <taxon>Cytophagia</taxon>
        <taxon>Cytophagales</taxon>
        <taxon>Hymenobacteraceae</taxon>
        <taxon>Pontibacter</taxon>
    </lineage>
</organism>
<keyword evidence="4" id="KW-0460">Magnesium</keyword>
<dbReference type="Pfam" id="PF02358">
    <property type="entry name" value="Trehalose_PPase"/>
    <property type="match status" value="1"/>
</dbReference>
<comment type="catalytic activity">
    <reaction evidence="4">
        <text>alpha,alpha-trehalose 6-phosphate + H2O = alpha,alpha-trehalose + phosphate</text>
        <dbReference type="Rhea" id="RHEA:23420"/>
        <dbReference type="ChEBI" id="CHEBI:15377"/>
        <dbReference type="ChEBI" id="CHEBI:16551"/>
        <dbReference type="ChEBI" id="CHEBI:43474"/>
        <dbReference type="ChEBI" id="CHEBI:58429"/>
        <dbReference type="EC" id="3.1.3.12"/>
    </reaction>
</comment>
<dbReference type="NCBIfam" id="TIGR01484">
    <property type="entry name" value="HAD-SF-IIB"/>
    <property type="match status" value="1"/>
</dbReference>
<gene>
    <name evidence="5" type="primary">otsB</name>
    <name evidence="5" type="ORF">KYK27_07145</name>
</gene>
<reference evidence="5 6" key="1">
    <citation type="submission" date="2021-07" db="EMBL/GenBank/DDBJ databases">
        <authorList>
            <person name="Kim M.K."/>
        </authorList>
    </citation>
    <scope>NUCLEOTIDE SEQUENCE [LARGE SCALE GENOMIC DNA]</scope>
    <source>
        <strain evidence="5 6">HLY7-15</strain>
    </source>
</reference>
<dbReference type="GO" id="GO:0004805">
    <property type="term" value="F:trehalose-phosphatase activity"/>
    <property type="evidence" value="ECO:0007669"/>
    <property type="project" value="UniProtKB-EC"/>
</dbReference>
<dbReference type="InterPro" id="IPR003337">
    <property type="entry name" value="Trehalose_PPase"/>
</dbReference>
<comment type="caution">
    <text evidence="5">The sequence shown here is derived from an EMBL/GenBank/DDBJ whole genome shotgun (WGS) entry which is preliminary data.</text>
</comment>
<evidence type="ECO:0000256" key="3">
    <source>
        <dbReference type="ARBA" id="ARBA00022801"/>
    </source>
</evidence>
<dbReference type="PANTHER" id="PTHR43768:SF3">
    <property type="entry name" value="TREHALOSE 6-PHOSPHATE PHOSPHATASE"/>
    <property type="match status" value="1"/>
</dbReference>
<evidence type="ECO:0000313" key="5">
    <source>
        <dbReference type="EMBL" id="MBW3364811.1"/>
    </source>
</evidence>
<keyword evidence="6" id="KW-1185">Reference proteome</keyword>
<dbReference type="InterPro" id="IPR006379">
    <property type="entry name" value="HAD-SF_hydro_IIB"/>
</dbReference>
<dbReference type="SUPFAM" id="SSF56784">
    <property type="entry name" value="HAD-like"/>
    <property type="match status" value="1"/>
</dbReference>
<evidence type="ECO:0000313" key="6">
    <source>
        <dbReference type="Proteomes" id="UP000774935"/>
    </source>
</evidence>
<dbReference type="EMBL" id="JAHWXQ010000002">
    <property type="protein sequence ID" value="MBW3364811.1"/>
    <property type="molecule type" value="Genomic_DNA"/>
</dbReference>
<dbReference type="CDD" id="cd01627">
    <property type="entry name" value="HAD_TPP"/>
    <property type="match status" value="1"/>
</dbReference>